<dbReference type="InterPro" id="IPR011330">
    <property type="entry name" value="Glyco_hydro/deAcase_b/a-brl"/>
</dbReference>
<dbReference type="GO" id="GO:0005576">
    <property type="term" value="C:extracellular region"/>
    <property type="evidence" value="ECO:0007669"/>
    <property type="project" value="UniProtKB-SubCell"/>
</dbReference>
<dbReference type="RefSeq" id="WP_072934486.1">
    <property type="nucleotide sequence ID" value="NZ_FQUG01000002.1"/>
</dbReference>
<evidence type="ECO:0000313" key="6">
    <source>
        <dbReference type="Proteomes" id="UP000184404"/>
    </source>
</evidence>
<accession>A0A1M4T7C5</accession>
<dbReference type="InterPro" id="IPR002509">
    <property type="entry name" value="NODB_dom"/>
</dbReference>
<dbReference type="SUPFAM" id="SSF88713">
    <property type="entry name" value="Glycoside hydrolase/deacetylase"/>
    <property type="match status" value="1"/>
</dbReference>
<evidence type="ECO:0000256" key="2">
    <source>
        <dbReference type="ARBA" id="ARBA00022729"/>
    </source>
</evidence>
<dbReference type="Gene3D" id="3.20.20.370">
    <property type="entry name" value="Glycoside hydrolase/deacetylase"/>
    <property type="match status" value="1"/>
</dbReference>
<dbReference type="PANTHER" id="PTHR34216">
    <property type="match status" value="1"/>
</dbReference>
<keyword evidence="6" id="KW-1185">Reference proteome</keyword>
<sequence>MRIETPKNRGQVSLLSKILLFVFIAMLPLLLSSPKSLTASRGMDRVNGVKILVLNYHKVDNQNISLSVLPKDFDRQMKYLKDNNFHTITMDEMYAALTEGAELPENPVVITFDDGYDDNYKYAYPILKKYGFKGTIFVITSFLDRNQPGYITWGQAQEMESSGVINIESHTVTHSSMTEQTDEQLRYEMAESKRDIEQRLGKTVGFIAYPTGTFNLHIASLVKEAGYKGAFTIKYGNVDRASNLYALERVPIFHTEDTYRSFLERLQYVPVFERLGWIKS</sequence>
<organism evidence="5 6">
    <name type="scientific">Schwartzia succinivorans DSM 10502</name>
    <dbReference type="NCBI Taxonomy" id="1123243"/>
    <lineage>
        <taxon>Bacteria</taxon>
        <taxon>Bacillati</taxon>
        <taxon>Bacillota</taxon>
        <taxon>Negativicutes</taxon>
        <taxon>Selenomonadales</taxon>
        <taxon>Selenomonadaceae</taxon>
        <taxon>Schwartzia</taxon>
    </lineage>
</organism>
<name>A0A1M4T7C5_9FIRM</name>
<keyword evidence="3" id="KW-0812">Transmembrane</keyword>
<dbReference type="GO" id="GO:0005975">
    <property type="term" value="P:carbohydrate metabolic process"/>
    <property type="evidence" value="ECO:0007669"/>
    <property type="project" value="InterPro"/>
</dbReference>
<gene>
    <name evidence="5" type="ORF">SAMN02745190_00388</name>
</gene>
<dbReference type="InterPro" id="IPR051398">
    <property type="entry name" value="Polysacch_Deacetylase"/>
</dbReference>
<evidence type="ECO:0000256" key="3">
    <source>
        <dbReference type="SAM" id="Phobius"/>
    </source>
</evidence>
<evidence type="ECO:0000256" key="1">
    <source>
        <dbReference type="ARBA" id="ARBA00004613"/>
    </source>
</evidence>
<protein>
    <submittedName>
        <fullName evidence="5">Polysaccharide deacetylase</fullName>
    </submittedName>
</protein>
<evidence type="ECO:0000259" key="4">
    <source>
        <dbReference type="PROSITE" id="PS51677"/>
    </source>
</evidence>
<dbReference type="AlphaFoldDB" id="A0A1M4T7C5"/>
<dbReference type="GO" id="GO:0016810">
    <property type="term" value="F:hydrolase activity, acting on carbon-nitrogen (but not peptide) bonds"/>
    <property type="evidence" value="ECO:0007669"/>
    <property type="project" value="InterPro"/>
</dbReference>
<feature type="domain" description="NodB homology" evidence="4">
    <location>
        <begin position="106"/>
        <end position="280"/>
    </location>
</feature>
<evidence type="ECO:0000313" key="5">
    <source>
        <dbReference type="EMBL" id="SHE40300.1"/>
    </source>
</evidence>
<keyword evidence="3" id="KW-0472">Membrane</keyword>
<feature type="transmembrane region" description="Helical" evidence="3">
    <location>
        <begin position="12"/>
        <end position="31"/>
    </location>
</feature>
<dbReference type="PROSITE" id="PS51677">
    <property type="entry name" value="NODB"/>
    <property type="match status" value="1"/>
</dbReference>
<dbReference type="PANTHER" id="PTHR34216:SF3">
    <property type="entry name" value="POLY-BETA-1,6-N-ACETYL-D-GLUCOSAMINE N-DEACETYLASE"/>
    <property type="match status" value="1"/>
</dbReference>
<dbReference type="EMBL" id="FQUG01000002">
    <property type="protein sequence ID" value="SHE40300.1"/>
    <property type="molecule type" value="Genomic_DNA"/>
</dbReference>
<proteinExistence type="predicted"/>
<dbReference type="CDD" id="cd10969">
    <property type="entry name" value="CE4_Ecf1_like_5s"/>
    <property type="match status" value="1"/>
</dbReference>
<keyword evidence="3" id="KW-1133">Transmembrane helix</keyword>
<dbReference type="Pfam" id="PF01522">
    <property type="entry name" value="Polysacc_deac_1"/>
    <property type="match status" value="1"/>
</dbReference>
<dbReference type="STRING" id="1123243.SAMN02745190_00388"/>
<dbReference type="Proteomes" id="UP000184404">
    <property type="component" value="Unassembled WGS sequence"/>
</dbReference>
<reference evidence="5 6" key="1">
    <citation type="submission" date="2016-11" db="EMBL/GenBank/DDBJ databases">
        <authorList>
            <person name="Jaros S."/>
            <person name="Januszkiewicz K."/>
            <person name="Wedrychowicz H."/>
        </authorList>
    </citation>
    <scope>NUCLEOTIDE SEQUENCE [LARGE SCALE GENOMIC DNA]</scope>
    <source>
        <strain evidence="5 6">DSM 10502</strain>
    </source>
</reference>
<comment type="subcellular location">
    <subcellularLocation>
        <location evidence="1">Secreted</location>
    </subcellularLocation>
</comment>
<keyword evidence="2" id="KW-0732">Signal</keyword>